<keyword evidence="2" id="KW-0472">Membrane</keyword>
<evidence type="ECO:0000256" key="2">
    <source>
        <dbReference type="SAM" id="Phobius"/>
    </source>
</evidence>
<evidence type="ECO:0000313" key="3">
    <source>
        <dbReference type="EMBL" id="BBY71392.1"/>
    </source>
</evidence>
<keyword evidence="2" id="KW-0812">Transmembrane</keyword>
<reference evidence="3 4" key="1">
    <citation type="journal article" date="2019" name="Emerg. Microbes Infect.">
        <title>Comprehensive subspecies identification of 175 nontuberculous mycobacteria species based on 7547 genomic profiles.</title>
        <authorList>
            <person name="Matsumoto Y."/>
            <person name="Kinjo T."/>
            <person name="Motooka D."/>
            <person name="Nabeya D."/>
            <person name="Jung N."/>
            <person name="Uechi K."/>
            <person name="Horii T."/>
            <person name="Iida T."/>
            <person name="Fujita J."/>
            <person name="Nakamura S."/>
        </authorList>
    </citation>
    <scope>NUCLEOTIDE SEQUENCE [LARGE SCALE GENOMIC DNA]</scope>
    <source>
        <strain evidence="3 4">JCM 30622</strain>
    </source>
</reference>
<keyword evidence="4" id="KW-1185">Reference proteome</keyword>
<feature type="transmembrane region" description="Helical" evidence="2">
    <location>
        <begin position="43"/>
        <end position="65"/>
    </location>
</feature>
<dbReference type="Proteomes" id="UP000466578">
    <property type="component" value="Chromosome"/>
</dbReference>
<gene>
    <name evidence="3" type="ORF">MPRI_35790</name>
</gene>
<protein>
    <submittedName>
        <fullName evidence="3">Uncharacterized protein</fullName>
    </submittedName>
</protein>
<feature type="transmembrane region" description="Helical" evidence="2">
    <location>
        <begin position="12"/>
        <end position="31"/>
    </location>
</feature>
<accession>A0ABN6ARC6</accession>
<name>A0ABN6ARC6_9MYCO</name>
<evidence type="ECO:0000256" key="1">
    <source>
        <dbReference type="SAM" id="MobiDB-lite"/>
    </source>
</evidence>
<dbReference type="EMBL" id="AP022597">
    <property type="protein sequence ID" value="BBY71392.1"/>
    <property type="molecule type" value="Genomic_DNA"/>
</dbReference>
<keyword evidence="2" id="KW-1133">Transmembrane helix</keyword>
<evidence type="ECO:0000313" key="4">
    <source>
        <dbReference type="Proteomes" id="UP000466578"/>
    </source>
</evidence>
<organism evidence="3 4">
    <name type="scientific">Mycobacterium paraintracellulare</name>
    <dbReference type="NCBI Taxonomy" id="1138383"/>
    <lineage>
        <taxon>Bacteria</taxon>
        <taxon>Bacillati</taxon>
        <taxon>Actinomycetota</taxon>
        <taxon>Actinomycetes</taxon>
        <taxon>Mycobacteriales</taxon>
        <taxon>Mycobacteriaceae</taxon>
        <taxon>Mycobacterium</taxon>
        <taxon>Mycobacterium avium complex (MAC)</taxon>
    </lineage>
</organism>
<proteinExistence type="predicted"/>
<sequence>MIELRSVRGARALALIVAIRLGAGLAAVTAPRVVLKALRSQDSAALLVTQLFGARQVSYALLVLLTRGRARHRVAHVGIVTDLVDSYVAASAIRRDEAVLPKIVMASISLVAALLGVASQAPAPGDSRARVDPAAEQPGGTP</sequence>
<feature type="region of interest" description="Disordered" evidence="1">
    <location>
        <begin position="121"/>
        <end position="142"/>
    </location>
</feature>